<dbReference type="CDD" id="cd00085">
    <property type="entry name" value="HNHc"/>
    <property type="match status" value="1"/>
</dbReference>
<feature type="domain" description="HNH nuclease" evidence="1">
    <location>
        <begin position="187"/>
        <end position="245"/>
    </location>
</feature>
<proteinExistence type="predicted"/>
<evidence type="ECO:0000313" key="3">
    <source>
        <dbReference type="Proteomes" id="UP000272213"/>
    </source>
</evidence>
<protein>
    <submittedName>
        <fullName evidence="2">HNH endonuclease</fullName>
    </submittedName>
</protein>
<dbReference type="Pfam" id="PF01844">
    <property type="entry name" value="HNH"/>
    <property type="match status" value="1"/>
</dbReference>
<dbReference type="InterPro" id="IPR002711">
    <property type="entry name" value="HNH"/>
</dbReference>
<reference evidence="2 3" key="1">
    <citation type="submission" date="2018-11" db="EMBL/GenBank/DDBJ databases">
        <title>Species Designations Belie Phenotypic and Genotypic Heterogeneity in Oral Streptococci.</title>
        <authorList>
            <person name="Velsko I."/>
        </authorList>
    </citation>
    <scope>NUCLEOTIDE SEQUENCE [LARGE SCALE GENOMIC DNA]</scope>
    <source>
        <strain evidence="2 3">BCA6</strain>
    </source>
</reference>
<gene>
    <name evidence="2" type="ORF">D8798_01640</name>
</gene>
<organism evidence="2 3">
    <name type="scientific">Streptococcus cristatus</name>
    <dbReference type="NCBI Taxonomy" id="45634"/>
    <lineage>
        <taxon>Bacteria</taxon>
        <taxon>Bacillati</taxon>
        <taxon>Bacillota</taxon>
        <taxon>Bacilli</taxon>
        <taxon>Lactobacillales</taxon>
        <taxon>Streptococcaceae</taxon>
        <taxon>Streptococcus</taxon>
    </lineage>
</organism>
<keyword evidence="2" id="KW-0540">Nuclease</keyword>
<dbReference type="GO" id="GO:0008270">
    <property type="term" value="F:zinc ion binding"/>
    <property type="evidence" value="ECO:0007669"/>
    <property type="project" value="InterPro"/>
</dbReference>
<sequence length="264" mass="31338">MCKITNPNLNVVMKYASLVIKSCTDIEQSMDVLFWLNDYYEDVIECWTKPQKVTMVHKYIKNIIVYSIDYLLDKHFPVIGIKEMFSVFENYDIEYSTIVRLDISEFADDESTEELEEYAYQLFELFCDDVLDRFVNDVFTNLFWNKNFLYEFNFQCAKYISKIEKAKYPKILKENGVLYRAKYVPVWLKNAIIYRDKYRCSICGCDLSKAHTTVTKENFDHIIPLQNGGNNDPSNWQLTCEHCNKSKGCMNNDFTNIVMPFWEM</sequence>
<dbReference type="Gene3D" id="1.10.30.50">
    <property type="match status" value="1"/>
</dbReference>
<evidence type="ECO:0000313" key="2">
    <source>
        <dbReference type="EMBL" id="RSJ77864.1"/>
    </source>
</evidence>
<dbReference type="GO" id="GO:0003676">
    <property type="term" value="F:nucleic acid binding"/>
    <property type="evidence" value="ECO:0007669"/>
    <property type="project" value="InterPro"/>
</dbReference>
<dbReference type="AlphaFoldDB" id="A0A3R9L8R1"/>
<dbReference type="GO" id="GO:0004519">
    <property type="term" value="F:endonuclease activity"/>
    <property type="evidence" value="ECO:0007669"/>
    <property type="project" value="UniProtKB-KW"/>
</dbReference>
<dbReference type="RefSeq" id="WP_125381741.1">
    <property type="nucleotide sequence ID" value="NZ_RJPM01000001.1"/>
</dbReference>
<dbReference type="InterPro" id="IPR003615">
    <property type="entry name" value="HNH_nuc"/>
</dbReference>
<evidence type="ECO:0000259" key="1">
    <source>
        <dbReference type="SMART" id="SM00507"/>
    </source>
</evidence>
<keyword evidence="2" id="KW-0378">Hydrolase</keyword>
<dbReference type="SMART" id="SM00507">
    <property type="entry name" value="HNHc"/>
    <property type="match status" value="1"/>
</dbReference>
<accession>A0A3R9L8R1</accession>
<comment type="caution">
    <text evidence="2">The sequence shown here is derived from an EMBL/GenBank/DDBJ whole genome shotgun (WGS) entry which is preliminary data.</text>
</comment>
<dbReference type="EMBL" id="RJPM01000001">
    <property type="protein sequence ID" value="RSJ77864.1"/>
    <property type="molecule type" value="Genomic_DNA"/>
</dbReference>
<name>A0A3R9L8R1_STRCR</name>
<keyword evidence="2" id="KW-0255">Endonuclease</keyword>
<dbReference type="Proteomes" id="UP000272213">
    <property type="component" value="Unassembled WGS sequence"/>
</dbReference>